<feature type="transmembrane region" description="Helical" evidence="1">
    <location>
        <begin position="430"/>
        <end position="453"/>
    </location>
</feature>
<keyword evidence="1" id="KW-0472">Membrane</keyword>
<accession>A0A6J2U5R6</accession>
<keyword evidence="2" id="KW-1185">Reference proteome</keyword>
<feature type="transmembrane region" description="Helical" evidence="1">
    <location>
        <begin position="497"/>
        <end position="516"/>
    </location>
</feature>
<feature type="transmembrane region" description="Helical" evidence="1">
    <location>
        <begin position="310"/>
        <end position="328"/>
    </location>
</feature>
<protein>
    <submittedName>
        <fullName evidence="3">Mitochondrial sodium/calcium exchanger protein</fullName>
    </submittedName>
</protein>
<feature type="transmembrane region" description="Helical" evidence="1">
    <location>
        <begin position="75"/>
        <end position="97"/>
    </location>
</feature>
<gene>
    <name evidence="3" type="primary">LOC115630775</name>
</gene>
<sequence>MAETKMQAMEQILSRPRRHMSFLIGQYETQCYYSQEFLTNQSEICAFVKRTPSCSFYVYYMDYLKLIFCTLKLEWHTIFFAVAVLFILVEMCITYMIAKYFLLPNFLTLMSTAPISPYAFCFTCSCLLLHLPEYINVVMGCVYSRTYVASLVLARTQGDLMRCFSVGIMLLCVDGYRVNGLTLWGNMMFIIVGHFYLQIVVSKKYELFKRPDLPIEEMYMLNFRAQLFLFVLIVIFVVVLLVSYLRQRHKRKKPIKASASAVSLSENSIQDDPISDTEVQSVHESTELSAWQLWWDTVNGYKRMRDNNKTLAILLTPIYFSCACFVPVMDKERALHGWCKAVVCTAYITFPFLFIPFKPISVQWTMLVLSCWFVSFLILVATKARQCPKHLWFYSLTGVFMVTITTRFFTDEVDNLIWQIVSMQFHASPSLTNLIFFGIDDTLIVVVVLNHLLKTEMLDAAFGIVMSLATYSVYLAVPELVLHKCYNRDVFIMITPYTETCMVFTPILLVGSLLHISMCGYELRFSLFVYLLVFLISYVIFQWMSHLNWVHEMGTLHRITPPRESPKFWA</sequence>
<feature type="transmembrane region" description="Helical" evidence="1">
    <location>
        <begin position="523"/>
        <end position="544"/>
    </location>
</feature>
<dbReference type="OrthoDB" id="8023723at2759"/>
<name>A0A6J2U5R6_DROLE</name>
<evidence type="ECO:0000313" key="2">
    <source>
        <dbReference type="Proteomes" id="UP000504634"/>
    </source>
</evidence>
<evidence type="ECO:0000313" key="3">
    <source>
        <dbReference type="RefSeq" id="XP_030383290.1"/>
    </source>
</evidence>
<feature type="transmembrane region" description="Helical" evidence="1">
    <location>
        <begin position="227"/>
        <end position="245"/>
    </location>
</feature>
<keyword evidence="1" id="KW-0812">Transmembrane</keyword>
<feature type="transmembrane region" description="Helical" evidence="1">
    <location>
        <begin position="117"/>
        <end position="139"/>
    </location>
</feature>
<feature type="transmembrane region" description="Helical" evidence="1">
    <location>
        <begin position="361"/>
        <end position="379"/>
    </location>
</feature>
<dbReference type="Proteomes" id="UP000504634">
    <property type="component" value="Unplaced"/>
</dbReference>
<dbReference type="GeneID" id="115630775"/>
<organism evidence="2 3">
    <name type="scientific">Drosophila lebanonensis</name>
    <name type="common">Fruit fly</name>
    <name type="synonym">Scaptodrosophila lebanonensis</name>
    <dbReference type="NCBI Taxonomy" id="7225"/>
    <lineage>
        <taxon>Eukaryota</taxon>
        <taxon>Metazoa</taxon>
        <taxon>Ecdysozoa</taxon>
        <taxon>Arthropoda</taxon>
        <taxon>Hexapoda</taxon>
        <taxon>Insecta</taxon>
        <taxon>Pterygota</taxon>
        <taxon>Neoptera</taxon>
        <taxon>Endopterygota</taxon>
        <taxon>Diptera</taxon>
        <taxon>Brachycera</taxon>
        <taxon>Muscomorpha</taxon>
        <taxon>Ephydroidea</taxon>
        <taxon>Drosophilidae</taxon>
        <taxon>Scaptodrosophila</taxon>
    </lineage>
</organism>
<keyword evidence="1" id="KW-1133">Transmembrane helix</keyword>
<dbReference type="AlphaFoldDB" id="A0A6J2U5R6"/>
<feature type="transmembrane region" description="Helical" evidence="1">
    <location>
        <begin position="460"/>
        <end position="477"/>
    </location>
</feature>
<dbReference type="RefSeq" id="XP_030383290.1">
    <property type="nucleotide sequence ID" value="XM_030527430.1"/>
</dbReference>
<proteinExistence type="predicted"/>
<feature type="transmembrane region" description="Helical" evidence="1">
    <location>
        <begin position="391"/>
        <end position="410"/>
    </location>
</feature>
<evidence type="ECO:0000256" key="1">
    <source>
        <dbReference type="SAM" id="Phobius"/>
    </source>
</evidence>
<feature type="transmembrane region" description="Helical" evidence="1">
    <location>
        <begin position="183"/>
        <end position="201"/>
    </location>
</feature>
<reference evidence="3" key="1">
    <citation type="submission" date="2025-08" db="UniProtKB">
        <authorList>
            <consortium name="RefSeq"/>
        </authorList>
    </citation>
    <scope>IDENTIFICATION</scope>
    <source>
        <strain evidence="3">11010-0011.00</strain>
        <tissue evidence="3">Whole body</tissue>
    </source>
</reference>